<evidence type="ECO:0000256" key="5">
    <source>
        <dbReference type="ARBA" id="ARBA00022650"/>
    </source>
</evidence>
<evidence type="ECO:0000259" key="14">
    <source>
        <dbReference type="Pfam" id="PF14748"/>
    </source>
</evidence>
<feature type="domain" description="Pyrroline-5-carboxylate reductase catalytic N-terminal" evidence="13">
    <location>
        <begin position="5"/>
        <end position="99"/>
    </location>
</feature>
<dbReference type="PANTHER" id="PTHR11645:SF0">
    <property type="entry name" value="PYRROLINE-5-CARBOXYLATE REDUCTASE 3"/>
    <property type="match status" value="1"/>
</dbReference>
<dbReference type="InterPro" id="IPR028939">
    <property type="entry name" value="P5C_Rdtase_cat_N"/>
</dbReference>
<dbReference type="InterPro" id="IPR000304">
    <property type="entry name" value="Pyrroline-COOH_reductase"/>
</dbReference>
<dbReference type="InterPro" id="IPR029036">
    <property type="entry name" value="P5CR_dimer"/>
</dbReference>
<feature type="domain" description="Pyrroline-5-carboxylate reductase dimerisation" evidence="14">
    <location>
        <begin position="162"/>
        <end position="266"/>
    </location>
</feature>
<dbReference type="Pfam" id="PF14748">
    <property type="entry name" value="P5CR_dimer"/>
    <property type="match status" value="1"/>
</dbReference>
<comment type="subcellular location">
    <subcellularLocation>
        <location evidence="1 9">Cytoplasm</location>
    </subcellularLocation>
</comment>
<dbReference type="GO" id="GO:0055129">
    <property type="term" value="P:L-proline biosynthetic process"/>
    <property type="evidence" value="ECO:0007669"/>
    <property type="project" value="UniProtKB-UniRule"/>
</dbReference>
<comment type="pathway">
    <text evidence="9 12">Amino-acid biosynthesis; L-proline biosynthesis; L-proline from L-glutamate 5-semialdehyde: step 1/1.</text>
</comment>
<organism evidence="15 16">
    <name type="scientific">Paratissierella segnis</name>
    <dbReference type="NCBI Taxonomy" id="2763679"/>
    <lineage>
        <taxon>Bacteria</taxon>
        <taxon>Bacillati</taxon>
        <taxon>Bacillota</taxon>
        <taxon>Tissierellia</taxon>
        <taxon>Tissierellales</taxon>
        <taxon>Tissierellaceae</taxon>
        <taxon>Paratissierella</taxon>
    </lineage>
</organism>
<dbReference type="SUPFAM" id="SSF48179">
    <property type="entry name" value="6-phosphogluconate dehydrogenase C-terminal domain-like"/>
    <property type="match status" value="1"/>
</dbReference>
<evidence type="ECO:0000313" key="15">
    <source>
        <dbReference type="EMBL" id="MBC8586801.1"/>
    </source>
</evidence>
<feature type="binding site" evidence="11">
    <location>
        <begin position="70"/>
        <end position="73"/>
    </location>
    <ligand>
        <name>NADP(+)</name>
        <dbReference type="ChEBI" id="CHEBI:58349"/>
    </ligand>
</feature>
<evidence type="ECO:0000256" key="3">
    <source>
        <dbReference type="ARBA" id="ARBA00022490"/>
    </source>
</evidence>
<dbReference type="PROSITE" id="PS00521">
    <property type="entry name" value="P5CR"/>
    <property type="match status" value="1"/>
</dbReference>
<evidence type="ECO:0000256" key="2">
    <source>
        <dbReference type="ARBA" id="ARBA00005525"/>
    </source>
</evidence>
<dbReference type="PIRSF" id="PIRSF000193">
    <property type="entry name" value="Pyrrol-5-carb_rd"/>
    <property type="match status" value="1"/>
</dbReference>
<dbReference type="GO" id="GO:0004735">
    <property type="term" value="F:pyrroline-5-carboxylate reductase activity"/>
    <property type="evidence" value="ECO:0007669"/>
    <property type="project" value="UniProtKB-UniRule"/>
</dbReference>
<evidence type="ECO:0000259" key="13">
    <source>
        <dbReference type="Pfam" id="PF03807"/>
    </source>
</evidence>
<dbReference type="AlphaFoldDB" id="A0A926IIX4"/>
<dbReference type="Gene3D" id="1.10.3730.10">
    <property type="entry name" value="ProC C-terminal domain-like"/>
    <property type="match status" value="1"/>
</dbReference>
<dbReference type="RefSeq" id="WP_262428265.1">
    <property type="nucleotide sequence ID" value="NZ_JACRTG010000003.1"/>
</dbReference>
<keyword evidence="6 9" id="KW-0521">NADP</keyword>
<evidence type="ECO:0000256" key="7">
    <source>
        <dbReference type="ARBA" id="ARBA00023002"/>
    </source>
</evidence>
<evidence type="ECO:0000313" key="16">
    <source>
        <dbReference type="Proteomes" id="UP000601171"/>
    </source>
</evidence>
<evidence type="ECO:0000256" key="4">
    <source>
        <dbReference type="ARBA" id="ARBA00022605"/>
    </source>
</evidence>
<dbReference type="FunFam" id="1.10.3730.10:FF:000001">
    <property type="entry name" value="Pyrroline-5-carboxylate reductase"/>
    <property type="match status" value="1"/>
</dbReference>
<dbReference type="EC" id="1.5.1.2" evidence="9 10"/>
<dbReference type="EMBL" id="JACRTG010000003">
    <property type="protein sequence ID" value="MBC8586801.1"/>
    <property type="molecule type" value="Genomic_DNA"/>
</dbReference>
<evidence type="ECO:0000256" key="11">
    <source>
        <dbReference type="PIRSR" id="PIRSR000193-1"/>
    </source>
</evidence>
<dbReference type="PANTHER" id="PTHR11645">
    <property type="entry name" value="PYRROLINE-5-CARBOXYLATE REDUCTASE"/>
    <property type="match status" value="1"/>
</dbReference>
<evidence type="ECO:0000256" key="9">
    <source>
        <dbReference type="HAMAP-Rule" id="MF_01925"/>
    </source>
</evidence>
<name>A0A926IIX4_9FIRM</name>
<evidence type="ECO:0000256" key="6">
    <source>
        <dbReference type="ARBA" id="ARBA00022857"/>
    </source>
</evidence>
<dbReference type="HAMAP" id="MF_01925">
    <property type="entry name" value="P5C_reductase"/>
    <property type="match status" value="1"/>
</dbReference>
<keyword evidence="4 9" id="KW-0028">Amino-acid biosynthesis</keyword>
<dbReference type="InterPro" id="IPR036291">
    <property type="entry name" value="NAD(P)-bd_dom_sf"/>
</dbReference>
<proteinExistence type="inferred from homology"/>
<keyword evidence="5 9" id="KW-0641">Proline biosynthesis</keyword>
<dbReference type="FunFam" id="3.40.50.720:FF:000190">
    <property type="entry name" value="Pyrroline-5-carboxylate reductase"/>
    <property type="match status" value="1"/>
</dbReference>
<dbReference type="InterPro" id="IPR008927">
    <property type="entry name" value="6-PGluconate_DH-like_C_sf"/>
</dbReference>
<evidence type="ECO:0000256" key="10">
    <source>
        <dbReference type="NCBIfam" id="TIGR00112"/>
    </source>
</evidence>
<protein>
    <recommendedName>
        <fullName evidence="9 10">Pyrroline-5-carboxylate reductase</fullName>
        <shortName evidence="9">P5C reductase</shortName>
        <shortName evidence="9">P5CR</shortName>
        <ecNumber evidence="9 10">1.5.1.2</ecNumber>
    </recommendedName>
    <alternativeName>
        <fullName evidence="9">PCA reductase</fullName>
    </alternativeName>
</protein>
<dbReference type="Pfam" id="PF03807">
    <property type="entry name" value="F420_oxidored"/>
    <property type="match status" value="1"/>
</dbReference>
<dbReference type="GO" id="GO:0005737">
    <property type="term" value="C:cytoplasm"/>
    <property type="evidence" value="ECO:0007669"/>
    <property type="project" value="UniProtKB-SubCell"/>
</dbReference>
<accession>A0A926IIX4</accession>
<gene>
    <name evidence="9 15" type="primary">proC</name>
    <name evidence="15" type="ORF">H8707_00920</name>
</gene>
<dbReference type="Gene3D" id="3.40.50.720">
    <property type="entry name" value="NAD(P)-binding Rossmann-like Domain"/>
    <property type="match status" value="1"/>
</dbReference>
<reference evidence="15" key="1">
    <citation type="submission" date="2020-08" db="EMBL/GenBank/DDBJ databases">
        <title>Genome public.</title>
        <authorList>
            <person name="Liu C."/>
            <person name="Sun Q."/>
        </authorList>
    </citation>
    <scope>NUCLEOTIDE SEQUENCE</scope>
    <source>
        <strain evidence="15">BX21</strain>
    </source>
</reference>
<keyword evidence="3 9" id="KW-0963">Cytoplasm</keyword>
<comment type="function">
    <text evidence="8 9">Catalyzes the reduction of 1-pyrroline-5-carboxylate (PCA) to L-proline.</text>
</comment>
<comment type="caution">
    <text evidence="15">The sequence shown here is derived from an EMBL/GenBank/DDBJ whole genome shotgun (WGS) entry which is preliminary data.</text>
</comment>
<dbReference type="InterPro" id="IPR053790">
    <property type="entry name" value="P5CR-like_CS"/>
</dbReference>
<evidence type="ECO:0000256" key="12">
    <source>
        <dbReference type="RuleBase" id="RU003903"/>
    </source>
</evidence>
<keyword evidence="7 9" id="KW-0560">Oxidoreductase</keyword>
<evidence type="ECO:0000256" key="1">
    <source>
        <dbReference type="ARBA" id="ARBA00004496"/>
    </source>
</evidence>
<dbReference type="Proteomes" id="UP000601171">
    <property type="component" value="Unassembled WGS sequence"/>
</dbReference>
<comment type="catalytic activity">
    <reaction evidence="9 12">
        <text>L-proline + NADP(+) = (S)-1-pyrroline-5-carboxylate + NADPH + 2 H(+)</text>
        <dbReference type="Rhea" id="RHEA:14109"/>
        <dbReference type="ChEBI" id="CHEBI:15378"/>
        <dbReference type="ChEBI" id="CHEBI:17388"/>
        <dbReference type="ChEBI" id="CHEBI:57783"/>
        <dbReference type="ChEBI" id="CHEBI:58349"/>
        <dbReference type="ChEBI" id="CHEBI:60039"/>
        <dbReference type="EC" id="1.5.1.2"/>
    </reaction>
</comment>
<comment type="catalytic activity">
    <reaction evidence="9">
        <text>L-proline + NAD(+) = (S)-1-pyrroline-5-carboxylate + NADH + 2 H(+)</text>
        <dbReference type="Rhea" id="RHEA:14105"/>
        <dbReference type="ChEBI" id="CHEBI:15378"/>
        <dbReference type="ChEBI" id="CHEBI:17388"/>
        <dbReference type="ChEBI" id="CHEBI:57540"/>
        <dbReference type="ChEBI" id="CHEBI:57945"/>
        <dbReference type="ChEBI" id="CHEBI:60039"/>
        <dbReference type="EC" id="1.5.1.2"/>
    </reaction>
</comment>
<evidence type="ECO:0000256" key="8">
    <source>
        <dbReference type="ARBA" id="ARBA00058118"/>
    </source>
</evidence>
<feature type="binding site" evidence="11">
    <location>
        <begin position="8"/>
        <end position="13"/>
    </location>
    <ligand>
        <name>NADP(+)</name>
        <dbReference type="ChEBI" id="CHEBI:58349"/>
    </ligand>
</feature>
<sequence>MDKIIGFIGCGNMAQAIMGSIIKAKLVPTENIIASDVIPSLREMVSEKHNIRTTMDNKEVVRAADYVILAIKPNVYELVLNEIKDYIKENGIILSIGAGISSSFLKKNLNEGTKYVKVMPNTPALVGEGMSAVAMTDMFSKEEFNEILSILNTFGRTEVIPEYQMDGFTAISGSSPAYVFMMIEAMADGAVLEGIPRVQAYTIAAQAVLGSAKMVLETGLHPAALKDNVCSPAGTTIDAVASLEENGFRSAIIEAIRVCADKSREMSK</sequence>
<dbReference type="NCBIfam" id="TIGR00112">
    <property type="entry name" value="proC"/>
    <property type="match status" value="1"/>
</dbReference>
<comment type="similarity">
    <text evidence="2 9 12">Belongs to the pyrroline-5-carboxylate reductase family.</text>
</comment>
<feature type="binding site" evidence="11">
    <location>
        <position position="57"/>
    </location>
    <ligand>
        <name>NADPH</name>
        <dbReference type="ChEBI" id="CHEBI:57783"/>
    </ligand>
</feature>
<keyword evidence="16" id="KW-1185">Reference proteome</keyword>
<dbReference type="SUPFAM" id="SSF51735">
    <property type="entry name" value="NAD(P)-binding Rossmann-fold domains"/>
    <property type="match status" value="1"/>
</dbReference>